<evidence type="ECO:0000259" key="3">
    <source>
        <dbReference type="Pfam" id="PF14432"/>
    </source>
</evidence>
<dbReference type="InterPro" id="IPR046960">
    <property type="entry name" value="PPR_At4g14850-like_plant"/>
</dbReference>
<feature type="repeat" description="PPR" evidence="2">
    <location>
        <begin position="315"/>
        <end position="345"/>
    </location>
</feature>
<dbReference type="OMA" id="EDCHNAN"/>
<dbReference type="GO" id="GO:0008270">
    <property type="term" value="F:zinc ion binding"/>
    <property type="evidence" value="ECO:0007669"/>
    <property type="project" value="InterPro"/>
</dbReference>
<feature type="repeat" description="PPR" evidence="2">
    <location>
        <begin position="346"/>
        <end position="380"/>
    </location>
</feature>
<dbReference type="SUPFAM" id="SSF48452">
    <property type="entry name" value="TPR-like"/>
    <property type="match status" value="1"/>
</dbReference>
<dbReference type="PANTHER" id="PTHR47926:SF533">
    <property type="entry name" value="DYW DOMAIN-CONTAINING PROTEIN"/>
    <property type="match status" value="1"/>
</dbReference>
<comment type="caution">
    <text evidence="4">The sequence shown here is derived from an EMBL/GenBank/DDBJ whole genome shotgun (WGS) entry which is preliminary data.</text>
</comment>
<proteinExistence type="predicted"/>
<feature type="repeat" description="PPR" evidence="2">
    <location>
        <begin position="59"/>
        <end position="89"/>
    </location>
</feature>
<protein>
    <recommendedName>
        <fullName evidence="3">DYW domain-containing protein</fullName>
    </recommendedName>
</protein>
<reference evidence="4 5" key="1">
    <citation type="journal article" date="2021" name="Nat. Plants">
        <title>The Taxus genome provides insights into paclitaxel biosynthesis.</title>
        <authorList>
            <person name="Xiong X."/>
            <person name="Gou J."/>
            <person name="Liao Q."/>
            <person name="Li Y."/>
            <person name="Zhou Q."/>
            <person name="Bi G."/>
            <person name="Li C."/>
            <person name="Du R."/>
            <person name="Wang X."/>
            <person name="Sun T."/>
            <person name="Guo L."/>
            <person name="Liang H."/>
            <person name="Lu P."/>
            <person name="Wu Y."/>
            <person name="Zhang Z."/>
            <person name="Ro D.K."/>
            <person name="Shang Y."/>
            <person name="Huang S."/>
            <person name="Yan J."/>
        </authorList>
    </citation>
    <scope>NUCLEOTIDE SEQUENCE [LARGE SCALE GENOMIC DNA]</scope>
    <source>
        <strain evidence="4">Ta-2019</strain>
    </source>
</reference>
<dbReference type="PROSITE" id="PS51375">
    <property type="entry name" value="PPR"/>
    <property type="match status" value="10"/>
</dbReference>
<sequence>MFCITLIRQKWVPLKYNDFVNGRGIHQNVFSNNAIITKLAQQRKIDKARQVFDNIPERDVVSWNALITGYLQNERLQDARHMFDNMPERNAVSWTIMIRGYAQNGRIVDARQLFDEMSKRTVVSFNAMITAYARNGKLEEARELFEKMPERDVVSWNALITGYAQNGRMSEAQKLFEELPNPSIVSWNLMIEGYIRTRNGKAALEHFSQMYQVGWKPNQSTFISILSVFSVFKVFDQIKHVHALILKMGFLDDVVVGTALINTYAKSGNIDDARCQFHKMPERNAFTWTTMIAGYVQHGKLEDACYLFDTMPEQVAVSWTVMITGYAQSGKLEAAQELFDKMPQKTVVAWNALIAAYAQNGKMSSARRIFNEMPERDAVSWAGIIAGYAQDDQTEEALSLFSQMHRAGVNSNESTFASVFYACASSLSLKQGRQIQAHCIKTGFQSDVIVGNNLITMYSKCKSIEGVSEIFDKRNTQVMVLGNAVNAGYSQNGRGEDARKVFDKMTEKNLISWTALIAGYAQLGEGEEALKLFYHMLLEGMQPNQATFVIVLGVCANLAALGQGKQIQSQVMKTGFENDVFVGNSLITMYAKCGTIDASQVFDEMPEKDLVSWNAMMTGYAQRGCGKEAIQLLEKMKRSHICPDEVTFVGVLSACSHAGLVDEGWRYFDSMSQDYFITPGPHHYACMVDLLGRSGLLNEVQDFINKMPIEPDATVWGALLAACRIHRNVELGKHASEHIYELEPQNTGIYILLSNIYAEAGRWDDMSKVRAIMKDRGLKKEPACSWTEINNKTHTFVTGGRTHPQTAKIYATLEWLVCQMKDLGYVPNTKFVLHDVEEELKGHMLLYHSEKLAIAFGLINTPSRTPIRIMKNLRVCGDCHTATKFISKIVKREIVVRDTNRFHHFNNGYCSCGDYW</sequence>
<feature type="repeat" description="PPR" evidence="2">
    <location>
        <begin position="509"/>
        <end position="543"/>
    </location>
</feature>
<dbReference type="Pfam" id="PF01535">
    <property type="entry name" value="PPR"/>
    <property type="match status" value="7"/>
</dbReference>
<dbReference type="AlphaFoldDB" id="A0AA38FMK0"/>
<dbReference type="Proteomes" id="UP000824469">
    <property type="component" value="Unassembled WGS sequence"/>
</dbReference>
<dbReference type="Gene3D" id="1.25.40.10">
    <property type="entry name" value="Tetratricopeptide repeat domain"/>
    <property type="match status" value="8"/>
</dbReference>
<feature type="repeat" description="PPR" evidence="2">
    <location>
        <begin position="284"/>
        <end position="314"/>
    </location>
</feature>
<dbReference type="InterPro" id="IPR002885">
    <property type="entry name" value="PPR_rpt"/>
</dbReference>
<keyword evidence="5" id="KW-1185">Reference proteome</keyword>
<feature type="repeat" description="PPR" evidence="2">
    <location>
        <begin position="121"/>
        <end position="155"/>
    </location>
</feature>
<dbReference type="FunFam" id="1.25.40.10:FF:001050">
    <property type="entry name" value="Pentatricopeptide repeat-containing protein At2g33760"/>
    <property type="match status" value="1"/>
</dbReference>
<dbReference type="InterPro" id="IPR011990">
    <property type="entry name" value="TPR-like_helical_dom_sf"/>
</dbReference>
<dbReference type="FunFam" id="1.25.40.10:FF:000427">
    <property type="entry name" value="Pentatricopeptide repeat-containing protein chloroplastic"/>
    <property type="match status" value="1"/>
</dbReference>
<gene>
    <name evidence="4" type="ORF">KI387_010839</name>
</gene>
<feature type="repeat" description="PPR" evidence="2">
    <location>
        <begin position="609"/>
        <end position="643"/>
    </location>
</feature>
<name>A0AA38FMK0_TAXCH</name>
<dbReference type="Pfam" id="PF14432">
    <property type="entry name" value="DYW_deaminase"/>
    <property type="match status" value="1"/>
</dbReference>
<evidence type="ECO:0000256" key="2">
    <source>
        <dbReference type="PROSITE-ProRule" id="PRU00708"/>
    </source>
</evidence>
<feature type="repeat" description="PPR" evidence="2">
    <location>
        <begin position="183"/>
        <end position="217"/>
    </location>
</feature>
<dbReference type="FunFam" id="1.25.40.10:FF:000125">
    <property type="entry name" value="Pentatricopeptide repeat-containing protein"/>
    <property type="match status" value="2"/>
</dbReference>
<dbReference type="Pfam" id="PF13041">
    <property type="entry name" value="PPR_2"/>
    <property type="match status" value="5"/>
</dbReference>
<keyword evidence="1" id="KW-0677">Repeat</keyword>
<dbReference type="Pfam" id="PF20431">
    <property type="entry name" value="E_motif"/>
    <property type="match status" value="1"/>
</dbReference>
<evidence type="ECO:0000256" key="1">
    <source>
        <dbReference type="ARBA" id="ARBA00022737"/>
    </source>
</evidence>
<dbReference type="EMBL" id="JAHRHJ020000008">
    <property type="protein sequence ID" value="KAH9306435.1"/>
    <property type="molecule type" value="Genomic_DNA"/>
</dbReference>
<feature type="repeat" description="PPR" evidence="2">
    <location>
        <begin position="90"/>
        <end position="120"/>
    </location>
</feature>
<dbReference type="InterPro" id="IPR032867">
    <property type="entry name" value="DYW_dom"/>
</dbReference>
<dbReference type="NCBIfam" id="TIGR00756">
    <property type="entry name" value="PPR"/>
    <property type="match status" value="12"/>
</dbReference>
<dbReference type="GO" id="GO:0003723">
    <property type="term" value="F:RNA binding"/>
    <property type="evidence" value="ECO:0007669"/>
    <property type="project" value="InterPro"/>
</dbReference>
<dbReference type="PANTHER" id="PTHR47926">
    <property type="entry name" value="PENTATRICOPEPTIDE REPEAT-CONTAINING PROTEIN"/>
    <property type="match status" value="1"/>
</dbReference>
<accession>A0AA38FMK0</accession>
<dbReference type="GO" id="GO:0048731">
    <property type="term" value="P:system development"/>
    <property type="evidence" value="ECO:0007669"/>
    <property type="project" value="UniProtKB-ARBA"/>
</dbReference>
<evidence type="ECO:0000313" key="4">
    <source>
        <dbReference type="EMBL" id="KAH9306435.1"/>
    </source>
</evidence>
<evidence type="ECO:0000313" key="5">
    <source>
        <dbReference type="Proteomes" id="UP000824469"/>
    </source>
</evidence>
<dbReference type="GO" id="GO:0009451">
    <property type="term" value="P:RNA modification"/>
    <property type="evidence" value="ECO:0007669"/>
    <property type="project" value="InterPro"/>
</dbReference>
<feature type="repeat" description="PPR" evidence="2">
    <location>
        <begin position="644"/>
        <end position="678"/>
    </location>
</feature>
<feature type="domain" description="DYW" evidence="3">
    <location>
        <begin position="824"/>
        <end position="916"/>
    </location>
</feature>
<dbReference type="InterPro" id="IPR046848">
    <property type="entry name" value="E_motif"/>
</dbReference>
<organism evidence="4 5">
    <name type="scientific">Taxus chinensis</name>
    <name type="common">Chinese yew</name>
    <name type="synonym">Taxus wallichiana var. chinensis</name>
    <dbReference type="NCBI Taxonomy" id="29808"/>
    <lineage>
        <taxon>Eukaryota</taxon>
        <taxon>Viridiplantae</taxon>
        <taxon>Streptophyta</taxon>
        <taxon>Embryophyta</taxon>
        <taxon>Tracheophyta</taxon>
        <taxon>Spermatophyta</taxon>
        <taxon>Pinopsida</taxon>
        <taxon>Pinidae</taxon>
        <taxon>Conifers II</taxon>
        <taxon>Cupressales</taxon>
        <taxon>Taxaceae</taxon>
        <taxon>Taxus</taxon>
    </lineage>
</organism>